<proteinExistence type="predicted"/>
<dbReference type="GO" id="GO:0006654">
    <property type="term" value="P:phosphatidic acid biosynthetic process"/>
    <property type="evidence" value="ECO:0007669"/>
    <property type="project" value="TreeGrafter"/>
</dbReference>
<dbReference type="InterPro" id="IPR002123">
    <property type="entry name" value="Plipid/glycerol_acylTrfase"/>
</dbReference>
<keyword evidence="7" id="KW-1185">Reference proteome</keyword>
<comment type="caution">
    <text evidence="6">The sequence shown here is derived from an EMBL/GenBank/DDBJ whole genome shotgun (WGS) entry which is preliminary data.</text>
</comment>
<protein>
    <submittedName>
        <fullName evidence="6">1-acyl-sn-glycerol-3-phosphate acyltransferase</fullName>
    </submittedName>
</protein>
<dbReference type="Pfam" id="PF01553">
    <property type="entry name" value="Acyltransferase"/>
    <property type="match status" value="1"/>
</dbReference>
<keyword evidence="3 6" id="KW-0012">Acyltransferase</keyword>
<feature type="transmembrane region" description="Helical" evidence="4">
    <location>
        <begin position="20"/>
        <end position="44"/>
    </location>
</feature>
<accession>A0A931J349</accession>
<comment type="pathway">
    <text evidence="1">Lipid metabolism.</text>
</comment>
<dbReference type="EMBL" id="JAEDAK010000006">
    <property type="protein sequence ID" value="MBH9577436.1"/>
    <property type="molecule type" value="Genomic_DNA"/>
</dbReference>
<evidence type="ECO:0000256" key="1">
    <source>
        <dbReference type="ARBA" id="ARBA00005189"/>
    </source>
</evidence>
<evidence type="ECO:0000313" key="6">
    <source>
        <dbReference type="EMBL" id="MBH9577436.1"/>
    </source>
</evidence>
<dbReference type="AlphaFoldDB" id="A0A931J349"/>
<dbReference type="SUPFAM" id="SSF69593">
    <property type="entry name" value="Glycerol-3-phosphate (1)-acyltransferase"/>
    <property type="match status" value="1"/>
</dbReference>
<evidence type="ECO:0000259" key="5">
    <source>
        <dbReference type="SMART" id="SM00563"/>
    </source>
</evidence>
<dbReference type="PANTHER" id="PTHR10434:SF66">
    <property type="entry name" value="PHOSPHOLIPID_GLYCEROL ACYLTRANSFERASE DOMAIN-CONTAINING PROTEIN"/>
    <property type="match status" value="1"/>
</dbReference>
<dbReference type="CDD" id="cd07989">
    <property type="entry name" value="LPLAT_AGPAT-like"/>
    <property type="match status" value="1"/>
</dbReference>
<evidence type="ECO:0000256" key="3">
    <source>
        <dbReference type="ARBA" id="ARBA00023315"/>
    </source>
</evidence>
<dbReference type="SMART" id="SM00563">
    <property type="entry name" value="PlsC"/>
    <property type="match status" value="1"/>
</dbReference>
<reference evidence="6" key="1">
    <citation type="submission" date="2020-12" db="EMBL/GenBank/DDBJ databases">
        <title>The genome sequence of Inhella sp. 1Y17.</title>
        <authorList>
            <person name="Liu Y."/>
        </authorList>
    </citation>
    <scope>NUCLEOTIDE SEQUENCE</scope>
    <source>
        <strain evidence="6">1Y17</strain>
    </source>
</reference>
<dbReference type="Proteomes" id="UP000613266">
    <property type="component" value="Unassembled WGS sequence"/>
</dbReference>
<organism evidence="6 7">
    <name type="scientific">Inhella proteolytica</name>
    <dbReference type="NCBI Taxonomy" id="2795029"/>
    <lineage>
        <taxon>Bacteria</taxon>
        <taxon>Pseudomonadati</taxon>
        <taxon>Pseudomonadota</taxon>
        <taxon>Betaproteobacteria</taxon>
        <taxon>Burkholderiales</taxon>
        <taxon>Sphaerotilaceae</taxon>
        <taxon>Inhella</taxon>
    </lineage>
</organism>
<keyword evidence="4" id="KW-0812">Transmembrane</keyword>
<evidence type="ECO:0000256" key="4">
    <source>
        <dbReference type="SAM" id="Phobius"/>
    </source>
</evidence>
<dbReference type="PANTHER" id="PTHR10434">
    <property type="entry name" value="1-ACYL-SN-GLYCEROL-3-PHOSPHATE ACYLTRANSFERASE"/>
    <property type="match status" value="1"/>
</dbReference>
<dbReference type="GO" id="GO:0003841">
    <property type="term" value="F:1-acylglycerol-3-phosphate O-acyltransferase activity"/>
    <property type="evidence" value="ECO:0007669"/>
    <property type="project" value="TreeGrafter"/>
</dbReference>
<feature type="domain" description="Phospholipid/glycerol acyltransferase" evidence="5">
    <location>
        <begin position="90"/>
        <end position="198"/>
    </location>
</feature>
<keyword evidence="4" id="KW-0472">Membrane</keyword>
<name>A0A931J349_9BURK</name>
<keyword evidence="2" id="KW-0808">Transferase</keyword>
<evidence type="ECO:0000256" key="2">
    <source>
        <dbReference type="ARBA" id="ARBA00022679"/>
    </source>
</evidence>
<keyword evidence="4" id="KW-1133">Transmembrane helix</keyword>
<evidence type="ECO:0000313" key="7">
    <source>
        <dbReference type="Proteomes" id="UP000613266"/>
    </source>
</evidence>
<sequence length="260" mass="28592">MESRVLTWWRRAWRAPVTGLLFACFGLGGVLLGLTAFPLLQLLVRDPQRRVRWARRLVQRSFAAFVWMMRAGGIVDTRIVGAERLQRRGQLILASHPTLVDVVALIAATPNADCVVKASLADNPFTRWPVRACNFIRNNGGPELLDDCKASLAAGGNLVIFPEGTRSVPGQPLQLQRGAAQLALRAGVPVTPVRILCEPIGLTKGRPWWRTNDRPMRLTLEVGEDLPIAPFLEAANGETPLAARRLTGYLKAYFSEGRAA</sequence>
<gene>
    <name evidence="6" type="ORF">I7X39_11040</name>
</gene>